<reference evidence="3" key="1">
    <citation type="journal article" date="2023" name="Mol. Phylogenet. Evol.">
        <title>Genome-scale phylogeny and comparative genomics of the fungal order Sordariales.</title>
        <authorList>
            <person name="Hensen N."/>
            <person name="Bonometti L."/>
            <person name="Westerberg I."/>
            <person name="Brannstrom I.O."/>
            <person name="Guillou S."/>
            <person name="Cros-Aarteil S."/>
            <person name="Calhoun S."/>
            <person name="Haridas S."/>
            <person name="Kuo A."/>
            <person name="Mondo S."/>
            <person name="Pangilinan J."/>
            <person name="Riley R."/>
            <person name="LaButti K."/>
            <person name="Andreopoulos B."/>
            <person name="Lipzen A."/>
            <person name="Chen C."/>
            <person name="Yan M."/>
            <person name="Daum C."/>
            <person name="Ng V."/>
            <person name="Clum A."/>
            <person name="Steindorff A."/>
            <person name="Ohm R.A."/>
            <person name="Martin F."/>
            <person name="Silar P."/>
            <person name="Natvig D.O."/>
            <person name="Lalanne C."/>
            <person name="Gautier V."/>
            <person name="Ament-Velasquez S.L."/>
            <person name="Kruys A."/>
            <person name="Hutchinson M.I."/>
            <person name="Powell A.J."/>
            <person name="Barry K."/>
            <person name="Miller A.N."/>
            <person name="Grigoriev I.V."/>
            <person name="Debuchy R."/>
            <person name="Gladieux P."/>
            <person name="Hiltunen Thoren M."/>
            <person name="Johannesson H."/>
        </authorList>
    </citation>
    <scope>NUCLEOTIDE SEQUENCE</scope>
    <source>
        <strain evidence="3">PSN293</strain>
    </source>
</reference>
<dbReference type="AlphaFoldDB" id="A0AAN6Y0F4"/>
<accession>A0AAN6Y0F4</accession>
<protein>
    <recommendedName>
        <fullName evidence="2">DUF6536 domain-containing protein</fullName>
    </recommendedName>
</protein>
<comment type="caution">
    <text evidence="3">The sequence shown here is derived from an EMBL/GenBank/DDBJ whole genome shotgun (WGS) entry which is preliminary data.</text>
</comment>
<evidence type="ECO:0000313" key="3">
    <source>
        <dbReference type="EMBL" id="KAK4209745.1"/>
    </source>
</evidence>
<dbReference type="Pfam" id="PF20163">
    <property type="entry name" value="DUF6536"/>
    <property type="match status" value="1"/>
</dbReference>
<keyword evidence="1" id="KW-0812">Transmembrane</keyword>
<feature type="transmembrane region" description="Helical" evidence="1">
    <location>
        <begin position="501"/>
        <end position="524"/>
    </location>
</feature>
<evidence type="ECO:0000313" key="4">
    <source>
        <dbReference type="Proteomes" id="UP001301769"/>
    </source>
</evidence>
<name>A0AAN6Y0F4_9PEZI</name>
<dbReference type="EMBL" id="MU858195">
    <property type="protein sequence ID" value="KAK4209745.1"/>
    <property type="molecule type" value="Genomic_DNA"/>
</dbReference>
<keyword evidence="1" id="KW-1133">Transmembrane helix</keyword>
<organism evidence="3 4">
    <name type="scientific">Rhypophila decipiens</name>
    <dbReference type="NCBI Taxonomy" id="261697"/>
    <lineage>
        <taxon>Eukaryota</taxon>
        <taxon>Fungi</taxon>
        <taxon>Dikarya</taxon>
        <taxon>Ascomycota</taxon>
        <taxon>Pezizomycotina</taxon>
        <taxon>Sordariomycetes</taxon>
        <taxon>Sordariomycetidae</taxon>
        <taxon>Sordariales</taxon>
        <taxon>Naviculisporaceae</taxon>
        <taxon>Rhypophila</taxon>
    </lineage>
</organism>
<evidence type="ECO:0000259" key="2">
    <source>
        <dbReference type="Pfam" id="PF20163"/>
    </source>
</evidence>
<gene>
    <name evidence="3" type="ORF">QBC37DRAFT_449745</name>
</gene>
<dbReference type="PANTHER" id="PTHR35395">
    <property type="entry name" value="DUF6536 DOMAIN-CONTAINING PROTEIN"/>
    <property type="match status" value="1"/>
</dbReference>
<dbReference type="Proteomes" id="UP001301769">
    <property type="component" value="Unassembled WGS sequence"/>
</dbReference>
<reference evidence="3" key="2">
    <citation type="submission" date="2023-05" db="EMBL/GenBank/DDBJ databases">
        <authorList>
            <consortium name="Lawrence Berkeley National Laboratory"/>
            <person name="Steindorff A."/>
            <person name="Hensen N."/>
            <person name="Bonometti L."/>
            <person name="Westerberg I."/>
            <person name="Brannstrom I.O."/>
            <person name="Guillou S."/>
            <person name="Cros-Aarteil S."/>
            <person name="Calhoun S."/>
            <person name="Haridas S."/>
            <person name="Kuo A."/>
            <person name="Mondo S."/>
            <person name="Pangilinan J."/>
            <person name="Riley R."/>
            <person name="Labutti K."/>
            <person name="Andreopoulos B."/>
            <person name="Lipzen A."/>
            <person name="Chen C."/>
            <person name="Yanf M."/>
            <person name="Daum C."/>
            <person name="Ng V."/>
            <person name="Clum A."/>
            <person name="Ohm R."/>
            <person name="Martin F."/>
            <person name="Silar P."/>
            <person name="Natvig D."/>
            <person name="Lalanne C."/>
            <person name="Gautier V."/>
            <person name="Ament-Velasquez S.L."/>
            <person name="Kruys A."/>
            <person name="Hutchinson M.I."/>
            <person name="Powell A.J."/>
            <person name="Barry K."/>
            <person name="Miller A.N."/>
            <person name="Grigoriev I.V."/>
            <person name="Debuchy R."/>
            <person name="Gladieux P."/>
            <person name="Thoren M.H."/>
            <person name="Johannesson H."/>
        </authorList>
    </citation>
    <scope>NUCLEOTIDE SEQUENCE</scope>
    <source>
        <strain evidence="3">PSN293</strain>
    </source>
</reference>
<proteinExistence type="predicted"/>
<feature type="domain" description="DUF6536" evidence="2">
    <location>
        <begin position="7"/>
        <end position="101"/>
    </location>
</feature>
<sequence>MTMRHDSASPGGSVTVLSGPCQRVNRAKVLIQLAITAASLTLLAASNFAAQAWTALTREEIDRVHRSDDTVDIGIPSLRNMTHISLPRRILWLVIAISSSSSASDYTVSVLAREEFLRSFSTHESGTYPSPDAPQYQPSGHRQWENITLEGMVQRYGTGFADDYRSVILVAESLCNRETYTRHTEHPSRAVLYRGVMQTMSAIPQTRWLCDLFDHSQIYFDNIHRNATCRAASLTNLTRSEWKVNLGKIAAANKAAENNRPYDCVVLSPWALSERVELECRLISSTLFWWLATSSNILIAVLLAAMSMLYKSTPLVTVGDVIDSYLCTPSSDFGLDEASYDFTTFKNIYRHRPRMEGVQHHGGKKRRLWKAAGRTRWWLTVRWWLLVLFIVAAGFAQTWRAEKHYTDNSMAAIFSRGIDSLRRTSMVLPRLTTASSSTIHTRLQLVILANLPQLGMVVTYLLYNSLVTIMVVELEWNALATKPKSLRVSQPRKNSSQRGTLFLSLPYRFAVPLLLASGGLQWLVGQSLFFAEVDLWDEKGQRLGDEAILTPGYSHLALFWLLILGVLAWLPAVLTGFLGRLPTEGMPLLGSCSAVVAACSHFRQGEGDMLPEERLAAAGELLLWGASGNEQNDEGLGFSAHNIATPSR</sequence>
<feature type="transmembrane region" description="Helical" evidence="1">
    <location>
        <begin position="287"/>
        <end position="310"/>
    </location>
</feature>
<feature type="transmembrane region" description="Helical" evidence="1">
    <location>
        <begin position="377"/>
        <end position="396"/>
    </location>
</feature>
<keyword evidence="1" id="KW-0472">Membrane</keyword>
<dbReference type="PANTHER" id="PTHR35395:SF1">
    <property type="entry name" value="DUF6536 DOMAIN-CONTAINING PROTEIN"/>
    <property type="match status" value="1"/>
</dbReference>
<feature type="transmembrane region" description="Helical" evidence="1">
    <location>
        <begin position="557"/>
        <end position="578"/>
    </location>
</feature>
<evidence type="ECO:0000256" key="1">
    <source>
        <dbReference type="SAM" id="Phobius"/>
    </source>
</evidence>
<feature type="transmembrane region" description="Helical" evidence="1">
    <location>
        <begin position="460"/>
        <end position="480"/>
    </location>
</feature>
<keyword evidence="4" id="KW-1185">Reference proteome</keyword>
<dbReference type="InterPro" id="IPR046623">
    <property type="entry name" value="DUF6536"/>
</dbReference>